<dbReference type="RefSeq" id="WP_214158946.1">
    <property type="nucleotide sequence ID" value="NZ_JAHBAY010000012.1"/>
</dbReference>
<dbReference type="InterPro" id="IPR013108">
    <property type="entry name" value="Amidohydro_3"/>
</dbReference>
<dbReference type="SUPFAM" id="SSF51556">
    <property type="entry name" value="Metallo-dependent hydrolases"/>
    <property type="match status" value="1"/>
</dbReference>
<reference evidence="2 3" key="1">
    <citation type="submission" date="2021-05" db="EMBL/GenBank/DDBJ databases">
        <title>Kineosporia and Streptomyces sp. nov. two new marine actinobacteria isolated from Coral.</title>
        <authorList>
            <person name="Buangrab K."/>
            <person name="Sutthacheep M."/>
            <person name="Yeemin T."/>
            <person name="Harunari E."/>
            <person name="Igarashi Y."/>
            <person name="Kanchanasin P."/>
            <person name="Tanasupawat S."/>
            <person name="Phongsopitanun W."/>
        </authorList>
    </citation>
    <scope>NUCLEOTIDE SEQUENCE [LARGE SCALE GENOMIC DNA]</scope>
    <source>
        <strain evidence="2 3">J2-2</strain>
    </source>
</reference>
<dbReference type="Pfam" id="PF07969">
    <property type="entry name" value="Amidohydro_3"/>
    <property type="match status" value="1"/>
</dbReference>
<dbReference type="Gene3D" id="2.30.40.10">
    <property type="entry name" value="Urease, subunit C, domain 1"/>
    <property type="match status" value="1"/>
</dbReference>
<dbReference type="Gene3D" id="3.10.310.70">
    <property type="match status" value="1"/>
</dbReference>
<dbReference type="InterPro" id="IPR032466">
    <property type="entry name" value="Metal_Hydrolase"/>
</dbReference>
<dbReference type="Gene3D" id="3.20.20.140">
    <property type="entry name" value="Metal-dependent hydrolases"/>
    <property type="match status" value="1"/>
</dbReference>
<dbReference type="SUPFAM" id="SSF51338">
    <property type="entry name" value="Composite domain of metallo-dependent hydrolases"/>
    <property type="match status" value="1"/>
</dbReference>
<protein>
    <submittedName>
        <fullName evidence="2">Amidohydrolase family protein</fullName>
    </submittedName>
</protein>
<comment type="caution">
    <text evidence="2">The sequence shown here is derived from an EMBL/GenBank/DDBJ whole genome shotgun (WGS) entry which is preliminary data.</text>
</comment>
<gene>
    <name evidence="2" type="ORF">KIH74_26060</name>
</gene>
<evidence type="ECO:0000313" key="2">
    <source>
        <dbReference type="EMBL" id="MBT0772437.1"/>
    </source>
</evidence>
<accession>A0ABS5TMW7</accession>
<dbReference type="PANTHER" id="PTHR22642:SF2">
    <property type="entry name" value="PROTEIN LONG AFTER FAR-RED 3"/>
    <property type="match status" value="1"/>
</dbReference>
<name>A0ABS5TMW7_9ACTN</name>
<keyword evidence="3" id="KW-1185">Reference proteome</keyword>
<evidence type="ECO:0000259" key="1">
    <source>
        <dbReference type="Pfam" id="PF07969"/>
    </source>
</evidence>
<dbReference type="Proteomes" id="UP001197247">
    <property type="component" value="Unassembled WGS sequence"/>
</dbReference>
<dbReference type="InterPro" id="IPR011059">
    <property type="entry name" value="Metal-dep_hydrolase_composite"/>
</dbReference>
<evidence type="ECO:0000313" key="3">
    <source>
        <dbReference type="Proteomes" id="UP001197247"/>
    </source>
</evidence>
<feature type="domain" description="Amidohydrolase 3" evidence="1">
    <location>
        <begin position="57"/>
        <end position="528"/>
    </location>
</feature>
<organism evidence="2 3">
    <name type="scientific">Kineosporia corallincola</name>
    <dbReference type="NCBI Taxonomy" id="2835133"/>
    <lineage>
        <taxon>Bacteria</taxon>
        <taxon>Bacillati</taxon>
        <taxon>Actinomycetota</taxon>
        <taxon>Actinomycetes</taxon>
        <taxon>Kineosporiales</taxon>
        <taxon>Kineosporiaceae</taxon>
        <taxon>Kineosporia</taxon>
    </lineage>
</organism>
<dbReference type="PANTHER" id="PTHR22642">
    <property type="entry name" value="IMIDAZOLONEPROPIONASE"/>
    <property type="match status" value="1"/>
</dbReference>
<proteinExistence type="predicted"/>
<sequence>MPDLLVTGDIHTLAPPHVMPPVVEAVGVRDGVIVNWGSPGWVRAELGGRVHEIALPGTVLPGLTDSHVHVLWAGRRRDRCDLDGVGSVQEIVRRLAAHARRQGGGWVEADLNAEAFDLAERRLPTRHDLDRACPGGHVVLDRKGHDVIVSTAVLHRAGITATTRDPEGGRIVRDPSGSPTGLLIEHPAAALVRRVVPAPDLVTRMRWIELGQRELLGLGVTTAMDPAVALPDLEAWAQAAREGRLRQRAVVMPLGGDDVTPEQVAAAAGPLAAIAPARLRVGPTKLFLDGGGSLGTAWRSVPWPGTKNDHGNQSITLDTLRAHCAAGLRGHGVGVHAVGDAAIDAVLDVLEVLNWAGDQPYRGTGFHLIHGYLTPSRSALARAARLGVALSAHPALQWSFGTSLIGRLGEDEAAGANPLRAWLDAGVLVGGGSDGPGGPMSPLFGMWQARTRMVQGRDEPLGPAQAITPRQALTMFTTGAAAITGQPGHLYPGGPADLTAVDVDPLLCDDEMLRRARVLATVVGGQVAHVDIR</sequence>
<dbReference type="EMBL" id="JAHBAY010000012">
    <property type="protein sequence ID" value="MBT0772437.1"/>
    <property type="molecule type" value="Genomic_DNA"/>
</dbReference>